<organism evidence="2 3">
    <name type="scientific">Mucuna pruriens</name>
    <name type="common">Velvet bean</name>
    <name type="synonym">Dolichos pruriens</name>
    <dbReference type="NCBI Taxonomy" id="157652"/>
    <lineage>
        <taxon>Eukaryota</taxon>
        <taxon>Viridiplantae</taxon>
        <taxon>Streptophyta</taxon>
        <taxon>Embryophyta</taxon>
        <taxon>Tracheophyta</taxon>
        <taxon>Spermatophyta</taxon>
        <taxon>Magnoliopsida</taxon>
        <taxon>eudicotyledons</taxon>
        <taxon>Gunneridae</taxon>
        <taxon>Pentapetalae</taxon>
        <taxon>rosids</taxon>
        <taxon>fabids</taxon>
        <taxon>Fabales</taxon>
        <taxon>Fabaceae</taxon>
        <taxon>Papilionoideae</taxon>
        <taxon>50 kb inversion clade</taxon>
        <taxon>NPAAA clade</taxon>
        <taxon>indigoferoid/millettioid clade</taxon>
        <taxon>Phaseoleae</taxon>
        <taxon>Mucuna</taxon>
    </lineage>
</organism>
<dbReference type="EMBL" id="QJKJ01003988">
    <property type="protein sequence ID" value="RDX96027.1"/>
    <property type="molecule type" value="Genomic_DNA"/>
</dbReference>
<proteinExistence type="predicted"/>
<sequence length="295" mass="32619">MENDLGTSLRSDNGKDFGIGLNIGIEIDLTVGIGFGVGLIIGIGKDFWIGSITGIDRDFFIVENCFGASRYGFGFSTIGDGFGIGLAIEIGFLNVGTGTGLNIGIGFDFTIGIDFGKDIGIGSENQLVKASLAGTEAELTKQKHRRSSRGLTCQCTLGTNKDEENKEDGEFGSDEEETKKEEQENKGIEVFERKLGKYECPTTILSKEEELRIKRPWWNGIIIEYKVLETGLKQMRARNDVIHFNDIGNDFFLVIFSNKEDKEKASTEEPHLKTTSRYAPKLAKTSHFYLQEIGI</sequence>
<comment type="caution">
    <text evidence="2">The sequence shown here is derived from an EMBL/GenBank/DDBJ whole genome shotgun (WGS) entry which is preliminary data.</text>
</comment>
<dbReference type="OrthoDB" id="1429668at2759"/>
<protein>
    <submittedName>
        <fullName evidence="2">Uncharacterized protein</fullName>
    </submittedName>
</protein>
<gene>
    <name evidence="2" type="ORF">CR513_21367</name>
</gene>
<feature type="compositionally biased region" description="Acidic residues" evidence="1">
    <location>
        <begin position="165"/>
        <end position="176"/>
    </location>
</feature>
<reference evidence="2" key="1">
    <citation type="submission" date="2018-05" db="EMBL/GenBank/DDBJ databases">
        <title>Draft genome of Mucuna pruriens seed.</title>
        <authorList>
            <person name="Nnadi N.E."/>
            <person name="Vos R."/>
            <person name="Hasami M.H."/>
            <person name="Devisetty U.K."/>
            <person name="Aguiy J.C."/>
        </authorList>
    </citation>
    <scope>NUCLEOTIDE SEQUENCE [LARGE SCALE GENOMIC DNA]</scope>
    <source>
        <strain evidence="2">JCA_2017</strain>
    </source>
</reference>
<keyword evidence="3" id="KW-1185">Reference proteome</keyword>
<feature type="region of interest" description="Disordered" evidence="1">
    <location>
        <begin position="162"/>
        <end position="185"/>
    </location>
</feature>
<dbReference type="AlphaFoldDB" id="A0A371GZP6"/>
<feature type="non-terminal residue" evidence="2">
    <location>
        <position position="1"/>
    </location>
</feature>
<evidence type="ECO:0000313" key="3">
    <source>
        <dbReference type="Proteomes" id="UP000257109"/>
    </source>
</evidence>
<dbReference type="Proteomes" id="UP000257109">
    <property type="component" value="Unassembled WGS sequence"/>
</dbReference>
<evidence type="ECO:0000256" key="1">
    <source>
        <dbReference type="SAM" id="MobiDB-lite"/>
    </source>
</evidence>
<accession>A0A371GZP6</accession>
<name>A0A371GZP6_MUCPR</name>
<evidence type="ECO:0000313" key="2">
    <source>
        <dbReference type="EMBL" id="RDX96027.1"/>
    </source>
</evidence>